<proteinExistence type="predicted"/>
<dbReference type="GO" id="GO:0061671">
    <property type="term" value="C:Cbp3p-Cbp6 complex"/>
    <property type="evidence" value="ECO:0007669"/>
    <property type="project" value="InterPro"/>
</dbReference>
<reference evidence="1" key="1">
    <citation type="journal article" date="2021" name="IMA Fungus">
        <title>Genomic characterization of three marine fungi, including Emericellopsis atlantica sp. nov. with signatures of a generalist lifestyle and marine biomass degradation.</title>
        <authorList>
            <person name="Hagestad O.C."/>
            <person name="Hou L."/>
            <person name="Andersen J.H."/>
            <person name="Hansen E.H."/>
            <person name="Altermark B."/>
            <person name="Li C."/>
            <person name="Kuhnert E."/>
            <person name="Cox R.J."/>
            <person name="Crous P.W."/>
            <person name="Spatafora J.W."/>
            <person name="Lail K."/>
            <person name="Amirebrahimi M."/>
            <person name="Lipzen A."/>
            <person name="Pangilinan J."/>
            <person name="Andreopoulos W."/>
            <person name="Hayes R.D."/>
            <person name="Ng V."/>
            <person name="Grigoriev I.V."/>
            <person name="Jackson S.A."/>
            <person name="Sutton T.D.S."/>
            <person name="Dobson A.D.W."/>
            <person name="Rama T."/>
        </authorList>
    </citation>
    <scope>NUCLEOTIDE SEQUENCE</scope>
    <source>
        <strain evidence="1">TRa3180A</strain>
    </source>
</reference>
<comment type="caution">
    <text evidence="1">The sequence shown here is derived from an EMBL/GenBank/DDBJ whole genome shotgun (WGS) entry which is preliminary data.</text>
</comment>
<organism evidence="1 2">
    <name type="scientific">Calycina marina</name>
    <dbReference type="NCBI Taxonomy" id="1763456"/>
    <lineage>
        <taxon>Eukaryota</taxon>
        <taxon>Fungi</taxon>
        <taxon>Dikarya</taxon>
        <taxon>Ascomycota</taxon>
        <taxon>Pezizomycotina</taxon>
        <taxon>Leotiomycetes</taxon>
        <taxon>Helotiales</taxon>
        <taxon>Pezizellaceae</taxon>
        <taxon>Calycina</taxon>
    </lineage>
</organism>
<dbReference type="PANTHER" id="PTHR28250:SF1">
    <property type="entry name" value="CYTOCHROME B PRE-MRNA-PROCESSING PROTEIN 6"/>
    <property type="match status" value="1"/>
</dbReference>
<sequence length="118" mass="13688">MSKSLAYKHLTRALSKWPKDTLRPECQLQNVMQQRIDKIYSDASSKSSSESSDMAQANLLYSLVEDRYLKRYPIKGTLMTPASKPTHYTDLIRDIEEAPGRNWIQSTMNKFKGLLRFQ</sequence>
<dbReference type="GO" id="GO:0043022">
    <property type="term" value="F:ribosome binding"/>
    <property type="evidence" value="ECO:0007669"/>
    <property type="project" value="InterPro"/>
</dbReference>
<dbReference type="Pfam" id="PF20180">
    <property type="entry name" value="UQCC2_CBP6"/>
    <property type="match status" value="1"/>
</dbReference>
<protein>
    <recommendedName>
        <fullName evidence="3">Ubiquinol-cytochrome-c reductase complex assembly factor 2</fullName>
    </recommendedName>
</protein>
<dbReference type="Proteomes" id="UP000887226">
    <property type="component" value="Unassembled WGS sequence"/>
</dbReference>
<dbReference type="InterPro" id="IPR037653">
    <property type="entry name" value="Cbp6"/>
</dbReference>
<keyword evidence="2" id="KW-1185">Reference proteome</keyword>
<dbReference type="OrthoDB" id="2107880at2759"/>
<evidence type="ECO:0008006" key="3">
    <source>
        <dbReference type="Google" id="ProtNLM"/>
    </source>
</evidence>
<dbReference type="GO" id="GO:0034551">
    <property type="term" value="P:mitochondrial respiratory chain complex III assembly"/>
    <property type="evidence" value="ECO:0007669"/>
    <property type="project" value="TreeGrafter"/>
</dbReference>
<evidence type="ECO:0000313" key="2">
    <source>
        <dbReference type="Proteomes" id="UP000887226"/>
    </source>
</evidence>
<name>A0A9P8CGF6_9HELO</name>
<dbReference type="AlphaFoldDB" id="A0A9P8CGF6"/>
<accession>A0A9P8CGF6</accession>
<gene>
    <name evidence="1" type="ORF">BJ878DRAFT_498151</name>
</gene>
<evidence type="ECO:0000313" key="1">
    <source>
        <dbReference type="EMBL" id="KAG9246179.1"/>
    </source>
</evidence>
<dbReference type="PANTHER" id="PTHR28250">
    <property type="entry name" value="CYTOCHROME B PRE-MRNA-PROCESSING PROTEIN 6"/>
    <property type="match status" value="1"/>
</dbReference>
<dbReference type="EMBL" id="MU253814">
    <property type="protein sequence ID" value="KAG9246179.1"/>
    <property type="molecule type" value="Genomic_DNA"/>
</dbReference>